<evidence type="ECO:0000313" key="3">
    <source>
        <dbReference type="Proteomes" id="UP001279410"/>
    </source>
</evidence>
<protein>
    <submittedName>
        <fullName evidence="2">Runt-related transcription factor 3-like isoform X1</fullName>
    </submittedName>
</protein>
<dbReference type="Proteomes" id="UP001279410">
    <property type="component" value="Unassembled WGS sequence"/>
</dbReference>
<organism evidence="2 3">
    <name type="scientific">Lates japonicus</name>
    <name type="common">Japanese lates</name>
    <dbReference type="NCBI Taxonomy" id="270547"/>
    <lineage>
        <taxon>Eukaryota</taxon>
        <taxon>Metazoa</taxon>
        <taxon>Chordata</taxon>
        <taxon>Craniata</taxon>
        <taxon>Vertebrata</taxon>
        <taxon>Euteleostomi</taxon>
        <taxon>Actinopterygii</taxon>
        <taxon>Neopterygii</taxon>
        <taxon>Teleostei</taxon>
        <taxon>Neoteleostei</taxon>
        <taxon>Acanthomorphata</taxon>
        <taxon>Carangaria</taxon>
        <taxon>Carangaria incertae sedis</taxon>
        <taxon>Centropomidae</taxon>
        <taxon>Lates</taxon>
    </lineage>
</organism>
<accession>A0AAD3ML97</accession>
<sequence length="118" mass="13071">MVSVSLSDRRKERGSVDTTEDHKPSPPRRPTSTTQVLLGGPPLISSPGRWRLTAARAPRCSGFPVMASNSIFDSFSNYSSSLLRGLMEWRHNGILTTDIHYQVKLCALSVRIRARGSM</sequence>
<dbReference type="EMBL" id="BRZM01000024">
    <property type="protein sequence ID" value="GLD56245.1"/>
    <property type="molecule type" value="Genomic_DNA"/>
</dbReference>
<gene>
    <name evidence="2" type="ORF">AKAME5_000861500</name>
</gene>
<comment type="caution">
    <text evidence="2">The sequence shown here is derived from an EMBL/GenBank/DDBJ whole genome shotgun (WGS) entry which is preliminary data.</text>
</comment>
<feature type="region of interest" description="Disordered" evidence="1">
    <location>
        <begin position="1"/>
        <end position="40"/>
    </location>
</feature>
<dbReference type="AlphaFoldDB" id="A0AAD3ML97"/>
<reference evidence="2" key="1">
    <citation type="submission" date="2022-08" db="EMBL/GenBank/DDBJ databases">
        <title>Genome sequencing of akame (Lates japonicus).</title>
        <authorList>
            <person name="Hashiguchi Y."/>
            <person name="Takahashi H."/>
        </authorList>
    </citation>
    <scope>NUCLEOTIDE SEQUENCE</scope>
    <source>
        <strain evidence="2">Kochi</strain>
    </source>
</reference>
<proteinExistence type="predicted"/>
<evidence type="ECO:0000256" key="1">
    <source>
        <dbReference type="SAM" id="MobiDB-lite"/>
    </source>
</evidence>
<feature type="compositionally biased region" description="Basic and acidic residues" evidence="1">
    <location>
        <begin position="7"/>
        <end position="24"/>
    </location>
</feature>
<keyword evidence="3" id="KW-1185">Reference proteome</keyword>
<name>A0AAD3ML97_LATJO</name>
<evidence type="ECO:0000313" key="2">
    <source>
        <dbReference type="EMBL" id="GLD56245.1"/>
    </source>
</evidence>